<feature type="transmembrane region" description="Helical" evidence="8">
    <location>
        <begin position="225"/>
        <end position="244"/>
    </location>
</feature>
<dbReference type="Proteomes" id="UP001499974">
    <property type="component" value="Unassembled WGS sequence"/>
</dbReference>
<dbReference type="EMBL" id="BAABKM010000002">
    <property type="protein sequence ID" value="GAA4699660.1"/>
    <property type="molecule type" value="Genomic_DNA"/>
</dbReference>
<evidence type="ECO:0000313" key="11">
    <source>
        <dbReference type="Proteomes" id="UP001499974"/>
    </source>
</evidence>
<keyword evidence="2" id="KW-0813">Transport</keyword>
<keyword evidence="4 8" id="KW-0812">Transmembrane</keyword>
<gene>
    <name evidence="10" type="ORF">GCM10023349_14990</name>
</gene>
<dbReference type="PRINTS" id="PR01036">
    <property type="entry name" value="TCRTETB"/>
</dbReference>
<feature type="transmembrane region" description="Helical" evidence="8">
    <location>
        <begin position="76"/>
        <end position="98"/>
    </location>
</feature>
<dbReference type="InterPro" id="IPR004638">
    <property type="entry name" value="EmrB-like"/>
</dbReference>
<evidence type="ECO:0000256" key="3">
    <source>
        <dbReference type="ARBA" id="ARBA00022475"/>
    </source>
</evidence>
<feature type="transmembrane region" description="Helical" evidence="8">
    <location>
        <begin position="400"/>
        <end position="423"/>
    </location>
</feature>
<keyword evidence="11" id="KW-1185">Reference proteome</keyword>
<evidence type="ECO:0000256" key="7">
    <source>
        <dbReference type="SAM" id="MobiDB-lite"/>
    </source>
</evidence>
<feature type="transmembrane region" description="Helical" evidence="8">
    <location>
        <begin position="265"/>
        <end position="288"/>
    </location>
</feature>
<feature type="transmembrane region" description="Helical" evidence="8">
    <location>
        <begin position="429"/>
        <end position="450"/>
    </location>
</feature>
<feature type="transmembrane region" description="Helical" evidence="8">
    <location>
        <begin position="198"/>
        <end position="219"/>
    </location>
</feature>
<feature type="transmembrane region" description="Helical" evidence="8">
    <location>
        <begin position="50"/>
        <end position="69"/>
    </location>
</feature>
<dbReference type="RefSeq" id="WP_345520620.1">
    <property type="nucleotide sequence ID" value="NZ_BAABKM010000002.1"/>
</dbReference>
<dbReference type="Pfam" id="PF07690">
    <property type="entry name" value="MFS_1"/>
    <property type="match status" value="1"/>
</dbReference>
<accession>A0ABP8X5T4</accession>
<evidence type="ECO:0000256" key="1">
    <source>
        <dbReference type="ARBA" id="ARBA00004651"/>
    </source>
</evidence>
<dbReference type="PANTHER" id="PTHR42718">
    <property type="entry name" value="MAJOR FACILITATOR SUPERFAMILY MULTIDRUG TRANSPORTER MFSC"/>
    <property type="match status" value="1"/>
</dbReference>
<evidence type="ECO:0000256" key="2">
    <source>
        <dbReference type="ARBA" id="ARBA00022448"/>
    </source>
</evidence>
<feature type="region of interest" description="Disordered" evidence="7">
    <location>
        <begin position="497"/>
        <end position="517"/>
    </location>
</feature>
<feature type="transmembrane region" description="Helical" evidence="8">
    <location>
        <begin position="330"/>
        <end position="349"/>
    </location>
</feature>
<name>A0ABP8X5T4_9ACTN</name>
<dbReference type="PANTHER" id="PTHR42718:SF46">
    <property type="entry name" value="BLR6921 PROTEIN"/>
    <property type="match status" value="1"/>
</dbReference>
<sequence length="517" mass="53315">MPTNETSKYTVAVLATLALFVDLVDLTAVNVALPTIQRDLGATTGAAQWSITAYVLALAIIMTTSGWVVDHLGEKWAFVLALVVFALGSAMCAVAWSMPALICFRALQGAGGGLLVPVSMATLFQAFPAAERGRASAIFSTPAALAPAVGPLVGGLLVTVASWRWVFLINVPVCLVCLVVAVLVLPARQERKNSPLDLGGFATGAATVVALVLGLALLSEDWRGRTGWLLLVGGAVLVFGFVTIERRSAAPLVDVQLFCERSFAAGNGAMALAAASFGATLFVLPLLLQDLRGVGALTSGALIACHALGSVIGTPVAGKLVERGHARSSLCWSLAGTAATTACIAAVAVSMPWLLAGLLLLIAGVFFGISVVPLQTAPFEGLPSDGLTGPTSVLSVIRQIGLAVGTSVAAMVLGIAGVAGSAATATHGYVVALFVAAAFAVAGGLVAMQLPHRATYNTTKEAPPVQEIDAHRHHSAYRQRVCCGFCDDVWRCRTTSASVPHPGRDTADRQQESAFER</sequence>
<dbReference type="SUPFAM" id="SSF103473">
    <property type="entry name" value="MFS general substrate transporter"/>
    <property type="match status" value="1"/>
</dbReference>
<evidence type="ECO:0000256" key="8">
    <source>
        <dbReference type="SAM" id="Phobius"/>
    </source>
</evidence>
<proteinExistence type="predicted"/>
<evidence type="ECO:0000256" key="5">
    <source>
        <dbReference type="ARBA" id="ARBA00022989"/>
    </source>
</evidence>
<dbReference type="InterPro" id="IPR011701">
    <property type="entry name" value="MFS"/>
</dbReference>
<feature type="transmembrane region" description="Helical" evidence="8">
    <location>
        <begin position="355"/>
        <end position="379"/>
    </location>
</feature>
<comment type="caution">
    <text evidence="10">The sequence shown here is derived from an EMBL/GenBank/DDBJ whole genome shotgun (WGS) entry which is preliminary data.</text>
</comment>
<organism evidence="10 11">
    <name type="scientific">Nocardioides conyzicola</name>
    <dbReference type="NCBI Taxonomy" id="1651781"/>
    <lineage>
        <taxon>Bacteria</taxon>
        <taxon>Bacillati</taxon>
        <taxon>Actinomycetota</taxon>
        <taxon>Actinomycetes</taxon>
        <taxon>Propionibacteriales</taxon>
        <taxon>Nocardioidaceae</taxon>
        <taxon>Nocardioides</taxon>
    </lineage>
</organism>
<dbReference type="NCBIfam" id="TIGR00711">
    <property type="entry name" value="efflux_EmrB"/>
    <property type="match status" value="1"/>
</dbReference>
<reference evidence="11" key="1">
    <citation type="journal article" date="2019" name="Int. J. Syst. Evol. Microbiol.">
        <title>The Global Catalogue of Microorganisms (GCM) 10K type strain sequencing project: providing services to taxonomists for standard genome sequencing and annotation.</title>
        <authorList>
            <consortium name="The Broad Institute Genomics Platform"/>
            <consortium name="The Broad Institute Genome Sequencing Center for Infectious Disease"/>
            <person name="Wu L."/>
            <person name="Ma J."/>
        </authorList>
    </citation>
    <scope>NUCLEOTIDE SEQUENCE [LARGE SCALE GENOMIC DNA]</scope>
    <source>
        <strain evidence="11">JCM 18531</strain>
    </source>
</reference>
<keyword evidence="6 8" id="KW-0472">Membrane</keyword>
<feature type="transmembrane region" description="Helical" evidence="8">
    <location>
        <begin position="110"/>
        <end position="130"/>
    </location>
</feature>
<comment type="subcellular location">
    <subcellularLocation>
        <location evidence="1">Cell membrane</location>
        <topology evidence="1">Multi-pass membrane protein</topology>
    </subcellularLocation>
</comment>
<keyword evidence="5 8" id="KW-1133">Transmembrane helix</keyword>
<evidence type="ECO:0000259" key="9">
    <source>
        <dbReference type="PROSITE" id="PS50850"/>
    </source>
</evidence>
<dbReference type="InterPro" id="IPR020846">
    <property type="entry name" value="MFS_dom"/>
</dbReference>
<feature type="transmembrane region" description="Helical" evidence="8">
    <location>
        <begin position="165"/>
        <end position="186"/>
    </location>
</feature>
<dbReference type="Gene3D" id="1.20.1720.10">
    <property type="entry name" value="Multidrug resistance protein D"/>
    <property type="match status" value="1"/>
</dbReference>
<keyword evidence="3" id="KW-1003">Cell membrane</keyword>
<dbReference type="InterPro" id="IPR036259">
    <property type="entry name" value="MFS_trans_sf"/>
</dbReference>
<feature type="transmembrane region" description="Helical" evidence="8">
    <location>
        <begin position="137"/>
        <end position="159"/>
    </location>
</feature>
<dbReference type="PROSITE" id="PS50850">
    <property type="entry name" value="MFS"/>
    <property type="match status" value="1"/>
</dbReference>
<feature type="transmembrane region" description="Helical" evidence="8">
    <location>
        <begin position="294"/>
        <end position="318"/>
    </location>
</feature>
<feature type="compositionally biased region" description="Basic and acidic residues" evidence="7">
    <location>
        <begin position="502"/>
        <end position="517"/>
    </location>
</feature>
<evidence type="ECO:0000313" key="10">
    <source>
        <dbReference type="EMBL" id="GAA4699660.1"/>
    </source>
</evidence>
<feature type="domain" description="Major facilitator superfamily (MFS) profile" evidence="9">
    <location>
        <begin position="11"/>
        <end position="455"/>
    </location>
</feature>
<protein>
    <submittedName>
        <fullName evidence="10">DHA2 family efflux MFS transporter permease subunit</fullName>
    </submittedName>
</protein>
<dbReference type="Gene3D" id="1.20.1250.20">
    <property type="entry name" value="MFS general substrate transporter like domains"/>
    <property type="match status" value="1"/>
</dbReference>
<evidence type="ECO:0000256" key="6">
    <source>
        <dbReference type="ARBA" id="ARBA00023136"/>
    </source>
</evidence>
<evidence type="ECO:0000256" key="4">
    <source>
        <dbReference type="ARBA" id="ARBA00022692"/>
    </source>
</evidence>